<organism evidence="1 2">
    <name type="scientific">Dyella kyungheensis</name>
    <dbReference type="NCBI Taxonomy" id="1242174"/>
    <lineage>
        <taxon>Bacteria</taxon>
        <taxon>Pseudomonadati</taxon>
        <taxon>Pseudomonadota</taxon>
        <taxon>Gammaproteobacteria</taxon>
        <taxon>Lysobacterales</taxon>
        <taxon>Rhodanobacteraceae</taxon>
        <taxon>Dyella</taxon>
    </lineage>
</organism>
<evidence type="ECO:0000313" key="1">
    <source>
        <dbReference type="EMBL" id="MBM7122370.1"/>
    </source>
</evidence>
<gene>
    <name evidence="1" type="ORF">ISP20_14480</name>
</gene>
<comment type="caution">
    <text evidence="1">The sequence shown here is derived from an EMBL/GenBank/DDBJ whole genome shotgun (WGS) entry which is preliminary data.</text>
</comment>
<accession>A0ABS2JTN8</accession>
<keyword evidence="2" id="KW-1185">Reference proteome</keyword>
<dbReference type="Proteomes" id="UP001430065">
    <property type="component" value="Unassembled WGS sequence"/>
</dbReference>
<reference evidence="1 2" key="1">
    <citation type="submission" date="2020-10" db="EMBL/GenBank/DDBJ databases">
        <title>Phylogeny of dyella-like bacteria.</title>
        <authorList>
            <person name="Fu J."/>
        </authorList>
    </citation>
    <scope>NUCLEOTIDE SEQUENCE [LARGE SCALE GENOMIC DNA]</scope>
    <source>
        <strain evidence="1 2">THG-B117</strain>
    </source>
</reference>
<dbReference type="RefSeq" id="WP_204636821.1">
    <property type="nucleotide sequence ID" value="NZ_CP183983.1"/>
</dbReference>
<name>A0ABS2JTN8_9GAMM</name>
<protein>
    <submittedName>
        <fullName evidence="1">Uncharacterized protein</fullName>
    </submittedName>
</protein>
<proteinExistence type="predicted"/>
<evidence type="ECO:0000313" key="2">
    <source>
        <dbReference type="Proteomes" id="UP001430065"/>
    </source>
</evidence>
<dbReference type="EMBL" id="JADIKC010000006">
    <property type="protein sequence ID" value="MBM7122370.1"/>
    <property type="molecule type" value="Genomic_DNA"/>
</dbReference>
<sequence length="122" mass="14247">MNAHKPQAKGNRVDWSDPRLQALLRRSENWKLDNRGTYTPKDVQIHLGWGANTGRPAILVWERDQVMMLETRYAIALGEQVRVDEPQGEKMRTVWGIVVEGREGFRAEDRENGVHLHWLHLR</sequence>